<accession>A0A4E0PXM7</accession>
<evidence type="ECO:0000313" key="3">
    <source>
        <dbReference type="Proteomes" id="UP000297295"/>
    </source>
</evidence>
<dbReference type="RefSeq" id="WP_135388520.1">
    <property type="nucleotide sequence ID" value="NZ_PGGK01000002.1"/>
</dbReference>
<evidence type="ECO:0000256" key="1">
    <source>
        <dbReference type="SAM" id="Phobius"/>
    </source>
</evidence>
<name>A0A4E0PXM7_9EURY</name>
<keyword evidence="1" id="KW-0472">Membrane</keyword>
<proteinExistence type="predicted"/>
<dbReference type="Gene3D" id="2.60.98.40">
    <property type="match status" value="1"/>
</dbReference>
<keyword evidence="1" id="KW-1133">Transmembrane helix</keyword>
<evidence type="ECO:0008006" key="4">
    <source>
        <dbReference type="Google" id="ProtNLM"/>
    </source>
</evidence>
<feature type="transmembrane region" description="Helical" evidence="1">
    <location>
        <begin position="381"/>
        <end position="401"/>
    </location>
</feature>
<sequence>MKYIHFAIICACVFFLCISPAAGLTTKAMIHYSEPGVSVRDVVSLEQGYSFKVLDMNSKSGDILIELYLDGEKIELEDNFARVDDSLEYVRPVIEYEGEGNEKDVDHLILSITPEGSVKTSDGIYHSTILIEQYLDPLENINDYLILDKDYSLKSGSELELTGLYTLEVTGMDYDEVSLELRFSGRKLKKADIEEGEYFHYTVYSDTGPQTIFLAYVKGLFETDDGITVFLDHVSLQQDQISDNIDSPESIDIDIVSPLGGGLKAGCIAIINYCLDDSYPEVRIMVDGQLLDTRKDVSPGTYKAVTEELYTGIHKATLMTIDYNDDRSYYSEEFSVSVNIKDNITGSIAGFANSATEGLGKDNSSENVSSNMNVPSLPSNLSNTLSLIVTAGVFIVLFWFFRKFL</sequence>
<evidence type="ECO:0000313" key="2">
    <source>
        <dbReference type="EMBL" id="TGC10968.1"/>
    </source>
</evidence>
<keyword evidence="3" id="KW-1185">Reference proteome</keyword>
<dbReference type="Proteomes" id="UP000297295">
    <property type="component" value="Unassembled WGS sequence"/>
</dbReference>
<gene>
    <name evidence="2" type="ORF">CUN85_02100</name>
</gene>
<comment type="caution">
    <text evidence="2">The sequence shown here is derived from an EMBL/GenBank/DDBJ whole genome shotgun (WGS) entry which is preliminary data.</text>
</comment>
<protein>
    <recommendedName>
        <fullName evidence="4">S-layer family duplication domain-containing protein</fullName>
    </recommendedName>
</protein>
<dbReference type="AlphaFoldDB" id="A0A4E0PXM7"/>
<reference evidence="2 3" key="1">
    <citation type="submission" date="2017-11" db="EMBL/GenBank/DDBJ databases">
        <title>Isolation and Characterization of Methanogenic Archaea from Saline Meromictic Lake at Siberia.</title>
        <authorList>
            <person name="Shen Y."/>
            <person name="Huang H.-H."/>
            <person name="Lai M.-C."/>
            <person name="Chen S.-C."/>
        </authorList>
    </citation>
    <scope>NUCLEOTIDE SEQUENCE [LARGE SCALE GENOMIC DNA]</scope>
    <source>
        <strain evidence="2 3">SY-01</strain>
    </source>
</reference>
<dbReference type="EMBL" id="PGGK01000002">
    <property type="protein sequence ID" value="TGC10968.1"/>
    <property type="molecule type" value="Genomic_DNA"/>
</dbReference>
<dbReference type="OrthoDB" id="121604at2157"/>
<organism evidence="2 3">
    <name type="scientific">Methanolobus halotolerans</name>
    <dbReference type="NCBI Taxonomy" id="2052935"/>
    <lineage>
        <taxon>Archaea</taxon>
        <taxon>Methanobacteriati</taxon>
        <taxon>Methanobacteriota</taxon>
        <taxon>Stenosarchaea group</taxon>
        <taxon>Methanomicrobia</taxon>
        <taxon>Methanosarcinales</taxon>
        <taxon>Methanosarcinaceae</taxon>
        <taxon>Methanolobus</taxon>
    </lineage>
</organism>
<keyword evidence="1" id="KW-0812">Transmembrane</keyword>